<protein>
    <recommendedName>
        <fullName evidence="6">Putative nitroreductase TM1586 domain-containing protein</fullName>
    </recommendedName>
</protein>
<dbReference type="GO" id="GO:0016491">
    <property type="term" value="F:oxidoreductase activity"/>
    <property type="evidence" value="ECO:0007669"/>
    <property type="project" value="UniProtKB-KW"/>
</dbReference>
<dbReference type="InterPro" id="IPR029478">
    <property type="entry name" value="TM1586_NiRdase"/>
</dbReference>
<evidence type="ECO:0000313" key="8">
    <source>
        <dbReference type="Proteomes" id="UP000214688"/>
    </source>
</evidence>
<organism evidence="7 8">
    <name type="scientific">Tumebacillus algifaecis</name>
    <dbReference type="NCBI Taxonomy" id="1214604"/>
    <lineage>
        <taxon>Bacteria</taxon>
        <taxon>Bacillati</taxon>
        <taxon>Bacillota</taxon>
        <taxon>Bacilli</taxon>
        <taxon>Bacillales</taxon>
        <taxon>Alicyclobacillaceae</taxon>
        <taxon>Tumebacillus</taxon>
    </lineage>
</organism>
<dbReference type="AlphaFoldDB" id="A0A223CYA4"/>
<dbReference type="CDD" id="cd02062">
    <property type="entry name" value="Nitro_FMN_reductase"/>
    <property type="match status" value="1"/>
</dbReference>
<keyword evidence="3" id="KW-0285">Flavoprotein</keyword>
<evidence type="ECO:0000256" key="2">
    <source>
        <dbReference type="ARBA" id="ARBA00007118"/>
    </source>
</evidence>
<dbReference type="SUPFAM" id="SSF55469">
    <property type="entry name" value="FMN-dependent nitroreductase-like"/>
    <property type="match status" value="2"/>
</dbReference>
<dbReference type="Pfam" id="PF14512">
    <property type="entry name" value="TM1586_NiRdase"/>
    <property type="match status" value="1"/>
</dbReference>
<dbReference type="Gene3D" id="3.40.109.30">
    <property type="entry name" value="putative nitroreductase (tm1586), domain 2"/>
    <property type="match status" value="1"/>
</dbReference>
<dbReference type="OrthoDB" id="9814075at2"/>
<evidence type="ECO:0000313" key="7">
    <source>
        <dbReference type="EMBL" id="ASS74308.1"/>
    </source>
</evidence>
<proteinExistence type="inferred from homology"/>
<comment type="similarity">
    <text evidence="2">Belongs to the nitroreductase family.</text>
</comment>
<gene>
    <name evidence="7" type="ORF">CIG75_04440</name>
</gene>
<dbReference type="EMBL" id="CP022657">
    <property type="protein sequence ID" value="ASS74308.1"/>
    <property type="molecule type" value="Genomic_DNA"/>
</dbReference>
<keyword evidence="5" id="KW-0560">Oxidoreductase</keyword>
<comment type="cofactor">
    <cofactor evidence="1">
        <name>FMN</name>
        <dbReference type="ChEBI" id="CHEBI:58210"/>
    </cofactor>
</comment>
<accession>A0A223CYA4</accession>
<evidence type="ECO:0000256" key="5">
    <source>
        <dbReference type="ARBA" id="ARBA00023002"/>
    </source>
</evidence>
<keyword evidence="8" id="KW-1185">Reference proteome</keyword>
<keyword evidence="4" id="KW-0288">FMN</keyword>
<reference evidence="7 8" key="1">
    <citation type="journal article" date="2015" name="Int. J. Syst. Evol. Microbiol.">
        <title>Tumebacillus algifaecis sp. nov., isolated from decomposing algal scum.</title>
        <authorList>
            <person name="Wu Y.F."/>
            <person name="Zhang B."/>
            <person name="Xing P."/>
            <person name="Wu Q.L."/>
            <person name="Liu S.J."/>
        </authorList>
    </citation>
    <scope>NUCLEOTIDE SEQUENCE [LARGE SCALE GENOMIC DNA]</scope>
    <source>
        <strain evidence="7 8">THMBR28</strain>
    </source>
</reference>
<dbReference type="Gene3D" id="3.40.109.10">
    <property type="entry name" value="NADH Oxidase"/>
    <property type="match status" value="1"/>
</dbReference>
<feature type="domain" description="Putative nitroreductase TM1586" evidence="6">
    <location>
        <begin position="16"/>
        <end position="260"/>
    </location>
</feature>
<evidence type="ECO:0000259" key="6">
    <source>
        <dbReference type="Pfam" id="PF14512"/>
    </source>
</evidence>
<dbReference type="RefSeq" id="WP_094235562.1">
    <property type="nucleotide sequence ID" value="NZ_CP022657.1"/>
</dbReference>
<dbReference type="PANTHER" id="PTHR43673:SF2">
    <property type="entry name" value="NITROREDUCTASE"/>
    <property type="match status" value="1"/>
</dbReference>
<dbReference type="KEGG" id="tab:CIG75_04440"/>
<evidence type="ECO:0000256" key="1">
    <source>
        <dbReference type="ARBA" id="ARBA00001917"/>
    </source>
</evidence>
<dbReference type="Proteomes" id="UP000214688">
    <property type="component" value="Chromosome"/>
</dbReference>
<dbReference type="InterPro" id="IPR000415">
    <property type="entry name" value="Nitroreductase-like"/>
</dbReference>
<evidence type="ECO:0000256" key="3">
    <source>
        <dbReference type="ARBA" id="ARBA00022630"/>
    </source>
</evidence>
<dbReference type="PANTHER" id="PTHR43673">
    <property type="entry name" value="NAD(P)H NITROREDUCTASE YDGI-RELATED"/>
    <property type="match status" value="1"/>
</dbReference>
<evidence type="ECO:0000256" key="4">
    <source>
        <dbReference type="ARBA" id="ARBA00022643"/>
    </source>
</evidence>
<sequence>MEVTTGQMKRETAIQLYEAIEHRHSVRSYTGEALPAMEREKLVQFLQNGWEAYPGARTRVVLLEGVATTGKIFKGFLGSYGAVQNAPAMICMIANVEDPFFYEATGYMGEQCVLYATRLGFDTCWIGGFFRPEEAGKLIGLEKGERVLAVSPVGFAKKDGMSSLYEGLFKFGTKRGARKSLDKISYLEDVVPPRWFDRGLEAVQVAPSSYNKQPWQLFYHRDGRISMSSLEAYKDKKPVYRGAPNSSRLCCGIAMLHFKATVRALGIEGKWIPDDEFANPIATYFLAEHDMELVE</sequence>
<name>A0A223CYA4_9BACL</name>